<keyword evidence="1" id="KW-1133">Transmembrane helix</keyword>
<dbReference type="STRING" id="138119.DSY3247"/>
<feature type="domain" description="DUF1468" evidence="2">
    <location>
        <begin position="21"/>
        <end position="157"/>
    </location>
</feature>
<evidence type="ECO:0000259" key="2">
    <source>
        <dbReference type="Pfam" id="PF07331"/>
    </source>
</evidence>
<organism evidence="3 4">
    <name type="scientific">Desulfitobacterium hafniense (strain Y51)</name>
    <dbReference type="NCBI Taxonomy" id="138119"/>
    <lineage>
        <taxon>Bacteria</taxon>
        <taxon>Bacillati</taxon>
        <taxon>Bacillota</taxon>
        <taxon>Clostridia</taxon>
        <taxon>Eubacteriales</taxon>
        <taxon>Desulfitobacteriaceae</taxon>
        <taxon>Desulfitobacterium</taxon>
    </lineage>
</organism>
<keyword evidence="1" id="KW-0472">Membrane</keyword>
<dbReference type="eggNOG" id="ENOG5030KYT">
    <property type="taxonomic scope" value="Bacteria"/>
</dbReference>
<feature type="transmembrane region" description="Helical" evidence="1">
    <location>
        <begin position="127"/>
        <end position="148"/>
    </location>
</feature>
<name>Q24SF6_DESHY</name>
<dbReference type="AlphaFoldDB" id="Q24SF6"/>
<proteinExistence type="predicted"/>
<dbReference type="HOGENOM" id="CLU_141516_0_0_9"/>
<feature type="transmembrane region" description="Helical" evidence="1">
    <location>
        <begin position="88"/>
        <end position="121"/>
    </location>
</feature>
<sequence length="162" mass="18006">MVNGWLKRGRIKMTKSRTDILAGLACLVVALVFYIQGMDLSPKADLYPKILEIFVAVMGVFLITRGALTARTSSKVEEVDFDRIKGIVIVIASILYVAAIYYIGFYVSTLFFLVLCSWYLSQKGLNIRAFSISGGFGLFLTVLLYLLFTAILKVPTPEGILF</sequence>
<dbReference type="Proteomes" id="UP000001946">
    <property type="component" value="Chromosome"/>
</dbReference>
<dbReference type="EMBL" id="AP008230">
    <property type="protein sequence ID" value="BAE85036.1"/>
    <property type="molecule type" value="Genomic_DNA"/>
</dbReference>
<evidence type="ECO:0000313" key="4">
    <source>
        <dbReference type="Proteomes" id="UP000001946"/>
    </source>
</evidence>
<reference evidence="3 4" key="1">
    <citation type="journal article" date="2006" name="J. Bacteriol.">
        <title>Complete genome sequence of the dehalorespiring bacterium Desulfitobacterium hafniense Y51 and comparison with Dehalococcoides ethenogenes 195.</title>
        <authorList>
            <person name="Nonaka H."/>
            <person name="Keresztes G."/>
            <person name="Shinoda Y."/>
            <person name="Ikenaga Y."/>
            <person name="Abe M."/>
            <person name="Naito K."/>
            <person name="Inatomi K."/>
            <person name="Furukawa K."/>
            <person name="Inui M."/>
            <person name="Yukawa H."/>
        </authorList>
    </citation>
    <scope>NUCLEOTIDE SEQUENCE [LARGE SCALE GENOMIC DNA]</scope>
    <source>
        <strain evidence="3 4">Y51</strain>
    </source>
</reference>
<gene>
    <name evidence="3" type="ordered locus">DSY3247</name>
</gene>
<dbReference type="Pfam" id="PF07331">
    <property type="entry name" value="TctB"/>
    <property type="match status" value="1"/>
</dbReference>
<keyword evidence="1" id="KW-0812">Transmembrane</keyword>
<protein>
    <recommendedName>
        <fullName evidence="2">DUF1468 domain-containing protein</fullName>
    </recommendedName>
</protein>
<dbReference type="InterPro" id="IPR009936">
    <property type="entry name" value="DUF1468"/>
</dbReference>
<feature type="transmembrane region" description="Helical" evidence="1">
    <location>
        <begin position="20"/>
        <end position="38"/>
    </location>
</feature>
<feature type="transmembrane region" description="Helical" evidence="1">
    <location>
        <begin position="50"/>
        <end position="68"/>
    </location>
</feature>
<evidence type="ECO:0000313" key="3">
    <source>
        <dbReference type="EMBL" id="BAE85036.1"/>
    </source>
</evidence>
<evidence type="ECO:0000256" key="1">
    <source>
        <dbReference type="SAM" id="Phobius"/>
    </source>
</evidence>
<accession>Q24SF6</accession>
<dbReference type="KEGG" id="dsy:DSY3247"/>
<keyword evidence="4" id="KW-1185">Reference proteome</keyword>